<accession>A0A842HEA9</accession>
<dbReference type="PANTHER" id="PTHR42715">
    <property type="entry name" value="BETA-GLUCOSIDASE"/>
    <property type="match status" value="1"/>
</dbReference>
<dbReference type="InterPro" id="IPR008979">
    <property type="entry name" value="Galactose-bd-like_sf"/>
</dbReference>
<comment type="caution">
    <text evidence="6">The sequence shown here is derived from an EMBL/GenBank/DDBJ whole genome shotgun (WGS) entry which is preliminary data.</text>
</comment>
<dbReference type="GO" id="GO:0008422">
    <property type="term" value="F:beta-glucosidase activity"/>
    <property type="evidence" value="ECO:0007669"/>
    <property type="project" value="UniProtKB-ARBA"/>
</dbReference>
<dbReference type="PROSITE" id="PS50022">
    <property type="entry name" value="FA58C_3"/>
    <property type="match status" value="1"/>
</dbReference>
<dbReference type="Proteomes" id="UP000546464">
    <property type="component" value="Unassembled WGS sequence"/>
</dbReference>
<dbReference type="InterPro" id="IPR013783">
    <property type="entry name" value="Ig-like_fold"/>
</dbReference>
<dbReference type="SUPFAM" id="SSF49785">
    <property type="entry name" value="Galactose-binding domain-like"/>
    <property type="match status" value="1"/>
</dbReference>
<name>A0A842HEA9_9BACT</name>
<dbReference type="Pfam" id="PF14310">
    <property type="entry name" value="Fn3-like"/>
    <property type="match status" value="1"/>
</dbReference>
<dbReference type="RefSeq" id="WP_185674674.1">
    <property type="nucleotide sequence ID" value="NZ_JACHVB010000014.1"/>
</dbReference>
<evidence type="ECO:0000259" key="5">
    <source>
        <dbReference type="PROSITE" id="PS50022"/>
    </source>
</evidence>
<dbReference type="SUPFAM" id="SSF52279">
    <property type="entry name" value="Beta-D-glucan exohydrolase, C-terminal domain"/>
    <property type="match status" value="1"/>
</dbReference>
<dbReference type="Pfam" id="PF01915">
    <property type="entry name" value="Glyco_hydro_3_C"/>
    <property type="match status" value="1"/>
</dbReference>
<sequence>MTKKIKMYNAQHMRSPGASWRWKICGAVTGAMMLGSALVAAPLEVKVKASSELPQTPAFLAADGDAALPWSPADYSQENWIQFDLSEPQLVETVELMWQSGLNNCDYKLELSADGQEWVEVWKGKGNKSLTGETAKIKKPMKAAHLRVKTKGNRQGLSELKVNGRDLRDPAVAAIPAIPQDAPYRDTGLSPEERAANVVSMMTDYEKFQMAGGYNNRYVRELKRFGLREVFMADASAGIHLLSKFIDAPEPGSISYPCSVALAATWNTDLARDYGQALGLECRQLGVDILLGPGFNLYRTSSNGRNFEYMGEDPVLAGAMATSYIQGMQEEGVMAVAKHFICNNNEWRRHDTDVIIDDRTLHELYMLPWYDVVHNGDVDSIMGSYNWLNGEKVSCGPIALNGLLRGDIGFEGLIMSDWGASWFSDQALVSGLDMSMPVMRDMTVFSEAITPETQGDLDAISQRILTTLFRRGIYDRAQKSPELAADRSEWEAVSLATARQAVTLLKNDGVLPLKSDGDVLVLGPSAGNTCYSGGGSGWVKGYDHANIAPELQRLLGKDKVEYVENWKKVTDAQLKDAESIVVCVDLQTKEGIDYYPKLEEEQEALVQRCVDLNPRTVVVVNSGSGLEMEWDSKAAAVVWAYYPGQYGGTAIAEVITGELNPSGRLPYSIELKFEDSPAYGYIPEGATWTQRKENDVDRSLPECPPVEYKEGVFIGYRWYDEKGLDVRYPFGHGLSYTTFAYEDLKVKTEGDEIVVTAKIRNSGDRAGAEVVQLYVGDRDASVERPIRELKAFARIELKPGQSEEVEFRLNPVALAYYDVDGKNWLVEPGKFTIDIGASSRDIRLSEELNWSKQLRYQRPSDKQSI</sequence>
<dbReference type="PROSITE" id="PS00775">
    <property type="entry name" value="GLYCOSYL_HYDROL_F3"/>
    <property type="match status" value="1"/>
</dbReference>
<gene>
    <name evidence="6" type="ORF">H5P28_05285</name>
</gene>
<dbReference type="Gene3D" id="3.40.50.1700">
    <property type="entry name" value="Glycoside hydrolase family 3 C-terminal domain"/>
    <property type="match status" value="1"/>
</dbReference>
<dbReference type="InterPro" id="IPR019800">
    <property type="entry name" value="Glyco_hydro_3_AS"/>
</dbReference>
<dbReference type="InterPro" id="IPR036962">
    <property type="entry name" value="Glyco_hydro_3_N_sf"/>
</dbReference>
<dbReference type="SUPFAM" id="SSF51445">
    <property type="entry name" value="(Trans)glycosidases"/>
    <property type="match status" value="1"/>
</dbReference>
<dbReference type="Gene3D" id="2.60.40.10">
    <property type="entry name" value="Immunoglobulins"/>
    <property type="match status" value="1"/>
</dbReference>
<evidence type="ECO:0000256" key="4">
    <source>
        <dbReference type="RuleBase" id="RU361161"/>
    </source>
</evidence>
<keyword evidence="4" id="KW-0326">Glycosidase</keyword>
<evidence type="ECO:0000256" key="1">
    <source>
        <dbReference type="ARBA" id="ARBA00005336"/>
    </source>
</evidence>
<evidence type="ECO:0000256" key="2">
    <source>
        <dbReference type="ARBA" id="ARBA00022801"/>
    </source>
</evidence>
<dbReference type="InterPro" id="IPR000421">
    <property type="entry name" value="FA58C"/>
</dbReference>
<evidence type="ECO:0000256" key="3">
    <source>
        <dbReference type="ARBA" id="ARBA00023277"/>
    </source>
</evidence>
<keyword evidence="2 4" id="KW-0378">Hydrolase</keyword>
<dbReference type="PRINTS" id="PR00133">
    <property type="entry name" value="GLHYDRLASE3"/>
</dbReference>
<dbReference type="SMART" id="SM01217">
    <property type="entry name" value="Fn3_like"/>
    <property type="match status" value="1"/>
</dbReference>
<reference evidence="6 7" key="1">
    <citation type="submission" date="2020-07" db="EMBL/GenBank/DDBJ databases">
        <authorList>
            <person name="Feng X."/>
        </authorList>
    </citation>
    <scope>NUCLEOTIDE SEQUENCE [LARGE SCALE GENOMIC DNA]</scope>
    <source>
        <strain evidence="6 7">JCM31066</strain>
    </source>
</reference>
<dbReference type="Gene3D" id="2.60.120.260">
    <property type="entry name" value="Galactose-binding domain-like"/>
    <property type="match status" value="1"/>
</dbReference>
<dbReference type="AlphaFoldDB" id="A0A842HEA9"/>
<evidence type="ECO:0000313" key="6">
    <source>
        <dbReference type="EMBL" id="MBC2593671.1"/>
    </source>
</evidence>
<evidence type="ECO:0000313" key="7">
    <source>
        <dbReference type="Proteomes" id="UP000546464"/>
    </source>
</evidence>
<dbReference type="InterPro" id="IPR026891">
    <property type="entry name" value="Fn3-like"/>
</dbReference>
<dbReference type="InterPro" id="IPR002772">
    <property type="entry name" value="Glyco_hydro_3_C"/>
</dbReference>
<keyword evidence="7" id="KW-1185">Reference proteome</keyword>
<dbReference type="InterPro" id="IPR017853">
    <property type="entry name" value="GH"/>
</dbReference>
<dbReference type="Gene3D" id="3.20.20.300">
    <property type="entry name" value="Glycoside hydrolase, family 3, N-terminal domain"/>
    <property type="match status" value="1"/>
</dbReference>
<proteinExistence type="inferred from homology"/>
<feature type="domain" description="F5/8 type C" evidence="5">
    <location>
        <begin position="25"/>
        <end position="167"/>
    </location>
</feature>
<keyword evidence="3" id="KW-0119">Carbohydrate metabolism</keyword>
<dbReference type="PANTHER" id="PTHR42715:SF10">
    <property type="entry name" value="BETA-GLUCOSIDASE"/>
    <property type="match status" value="1"/>
</dbReference>
<dbReference type="Pfam" id="PF00754">
    <property type="entry name" value="F5_F8_type_C"/>
    <property type="match status" value="1"/>
</dbReference>
<comment type="similarity">
    <text evidence="1 4">Belongs to the glycosyl hydrolase 3 family.</text>
</comment>
<dbReference type="InterPro" id="IPR050288">
    <property type="entry name" value="Cellulose_deg_GH3"/>
</dbReference>
<dbReference type="InterPro" id="IPR036881">
    <property type="entry name" value="Glyco_hydro_3_C_sf"/>
</dbReference>
<dbReference type="Pfam" id="PF00933">
    <property type="entry name" value="Glyco_hydro_3"/>
    <property type="match status" value="1"/>
</dbReference>
<dbReference type="GO" id="GO:0005975">
    <property type="term" value="P:carbohydrate metabolic process"/>
    <property type="evidence" value="ECO:0007669"/>
    <property type="project" value="InterPro"/>
</dbReference>
<protein>
    <submittedName>
        <fullName evidence="6">Glycoside hydrolase family 3 C-terminal domain-containing protein</fullName>
    </submittedName>
</protein>
<dbReference type="FunFam" id="2.60.40.10:FF:000495">
    <property type="entry name" value="Periplasmic beta-glucosidase"/>
    <property type="match status" value="1"/>
</dbReference>
<organism evidence="6 7">
    <name type="scientific">Ruficoccus amylovorans</name>
    <dbReference type="NCBI Taxonomy" id="1804625"/>
    <lineage>
        <taxon>Bacteria</taxon>
        <taxon>Pseudomonadati</taxon>
        <taxon>Verrucomicrobiota</taxon>
        <taxon>Opitutia</taxon>
        <taxon>Puniceicoccales</taxon>
        <taxon>Cerasicoccaceae</taxon>
        <taxon>Ruficoccus</taxon>
    </lineage>
</organism>
<dbReference type="InterPro" id="IPR001764">
    <property type="entry name" value="Glyco_hydro_3_N"/>
</dbReference>
<dbReference type="EMBL" id="JACHVB010000014">
    <property type="protein sequence ID" value="MBC2593671.1"/>
    <property type="molecule type" value="Genomic_DNA"/>
</dbReference>